<dbReference type="RefSeq" id="WP_244901812.1">
    <property type="nucleotide sequence ID" value="NZ_MTBC01000002.1"/>
</dbReference>
<dbReference type="InterPro" id="IPR000182">
    <property type="entry name" value="GNAT_dom"/>
</dbReference>
<evidence type="ECO:0000313" key="2">
    <source>
        <dbReference type="EMBL" id="OQD43598.1"/>
    </source>
</evidence>
<evidence type="ECO:0000259" key="1">
    <source>
        <dbReference type="PROSITE" id="PS51186"/>
    </source>
</evidence>
<dbReference type="GO" id="GO:0016747">
    <property type="term" value="F:acyltransferase activity, transferring groups other than amino-acyl groups"/>
    <property type="evidence" value="ECO:0007669"/>
    <property type="project" value="InterPro"/>
</dbReference>
<dbReference type="InterPro" id="IPR016181">
    <property type="entry name" value="Acyl_CoA_acyltransferase"/>
</dbReference>
<dbReference type="PANTHER" id="PTHR43792:SF16">
    <property type="entry name" value="N-ACETYLTRANSFERASE DOMAIN-CONTAINING PROTEIN"/>
    <property type="match status" value="1"/>
</dbReference>
<comment type="caution">
    <text evidence="2">The sequence shown here is derived from an EMBL/GenBank/DDBJ whole genome shotgun (WGS) entry which is preliminary data.</text>
</comment>
<protein>
    <submittedName>
        <fullName evidence="2">N-acetyltransferase</fullName>
    </submittedName>
</protein>
<dbReference type="EMBL" id="MTBC01000002">
    <property type="protein sequence ID" value="OQD43598.1"/>
    <property type="molecule type" value="Genomic_DNA"/>
</dbReference>
<dbReference type="CDD" id="cd04301">
    <property type="entry name" value="NAT_SF"/>
    <property type="match status" value="1"/>
</dbReference>
<organism evidence="2 3">
    <name type="scientific">Croceivirga radicis</name>
    <dbReference type="NCBI Taxonomy" id="1929488"/>
    <lineage>
        <taxon>Bacteria</taxon>
        <taxon>Pseudomonadati</taxon>
        <taxon>Bacteroidota</taxon>
        <taxon>Flavobacteriia</taxon>
        <taxon>Flavobacteriales</taxon>
        <taxon>Flavobacteriaceae</taxon>
        <taxon>Croceivirga</taxon>
    </lineage>
</organism>
<dbReference type="Gene3D" id="3.40.630.30">
    <property type="match status" value="1"/>
</dbReference>
<dbReference type="PANTHER" id="PTHR43792">
    <property type="entry name" value="GNAT FAMILY, PUTATIVE (AFU_ORTHOLOGUE AFUA_3G00765)-RELATED-RELATED"/>
    <property type="match status" value="1"/>
</dbReference>
<dbReference type="InterPro" id="IPR051531">
    <property type="entry name" value="N-acetyltransferase"/>
</dbReference>
<dbReference type="SUPFAM" id="SSF55729">
    <property type="entry name" value="Acyl-CoA N-acyltransferases (Nat)"/>
    <property type="match status" value="1"/>
</dbReference>
<keyword evidence="2" id="KW-0808">Transferase</keyword>
<gene>
    <name evidence="2" type="ORF">BUL40_03010</name>
</gene>
<dbReference type="Pfam" id="PF00583">
    <property type="entry name" value="Acetyltransf_1"/>
    <property type="match status" value="1"/>
</dbReference>
<sequence>MVIRTMQIEDWPSVARIYKEGLATGFASFETDVPDFDTWSAKKLNFCRLVITKNEEILGWAALSPTSTRMVYKGVAEVSIYVSKRAQGKGLAQLLFKALITASEENGIWSLQSSIFPENKSSIRLHEKMGFRYLGKRERIAKTIEGIWKDNLLYERRSDTVGTA</sequence>
<dbReference type="PROSITE" id="PS51186">
    <property type="entry name" value="GNAT"/>
    <property type="match status" value="1"/>
</dbReference>
<proteinExistence type="predicted"/>
<evidence type="ECO:0000313" key="3">
    <source>
        <dbReference type="Proteomes" id="UP000191680"/>
    </source>
</evidence>
<feature type="domain" description="N-acetyltransferase" evidence="1">
    <location>
        <begin position="1"/>
        <end position="154"/>
    </location>
</feature>
<accession>A0A1V6LTY1</accession>
<reference evidence="2 3" key="1">
    <citation type="submission" date="2016-12" db="EMBL/GenBank/DDBJ databases">
        <authorList>
            <person name="Song W.-J."/>
            <person name="Kurnit D.M."/>
        </authorList>
    </citation>
    <scope>NUCLEOTIDE SEQUENCE [LARGE SCALE GENOMIC DNA]</scope>
    <source>
        <strain evidence="2 3">HSG9</strain>
    </source>
</reference>
<dbReference type="Proteomes" id="UP000191680">
    <property type="component" value="Unassembled WGS sequence"/>
</dbReference>
<dbReference type="AlphaFoldDB" id="A0A1V6LTY1"/>
<name>A0A1V6LTY1_9FLAO</name>
<keyword evidence="3" id="KW-1185">Reference proteome</keyword>